<evidence type="ECO:0000256" key="1">
    <source>
        <dbReference type="ARBA" id="ARBA00022491"/>
    </source>
</evidence>
<keyword evidence="3 5" id="KW-0238">DNA-binding</keyword>
<dbReference type="EMBL" id="BAAATZ010000006">
    <property type="protein sequence ID" value="GAA2722598.1"/>
    <property type="molecule type" value="Genomic_DNA"/>
</dbReference>
<dbReference type="InterPro" id="IPR009057">
    <property type="entry name" value="Homeodomain-like_sf"/>
</dbReference>
<dbReference type="Gene3D" id="1.10.357.10">
    <property type="entry name" value="Tetracycline Repressor, domain 2"/>
    <property type="match status" value="1"/>
</dbReference>
<organism evidence="7 8">
    <name type="scientific">Actinocorallia aurantiaca</name>
    <dbReference type="NCBI Taxonomy" id="46204"/>
    <lineage>
        <taxon>Bacteria</taxon>
        <taxon>Bacillati</taxon>
        <taxon>Actinomycetota</taxon>
        <taxon>Actinomycetes</taxon>
        <taxon>Streptosporangiales</taxon>
        <taxon>Thermomonosporaceae</taxon>
        <taxon>Actinocorallia</taxon>
    </lineage>
</organism>
<dbReference type="SUPFAM" id="SSF48498">
    <property type="entry name" value="Tetracyclin repressor-like, C-terminal domain"/>
    <property type="match status" value="1"/>
</dbReference>
<protein>
    <submittedName>
        <fullName evidence="7">TetR/AcrR family transcriptional regulator</fullName>
    </submittedName>
</protein>
<dbReference type="PANTHER" id="PTHR30055:SF234">
    <property type="entry name" value="HTH-TYPE TRANSCRIPTIONAL REGULATOR BETI"/>
    <property type="match status" value="1"/>
</dbReference>
<dbReference type="SUPFAM" id="SSF46689">
    <property type="entry name" value="Homeodomain-like"/>
    <property type="match status" value="1"/>
</dbReference>
<dbReference type="PANTHER" id="PTHR30055">
    <property type="entry name" value="HTH-TYPE TRANSCRIPTIONAL REGULATOR RUTR"/>
    <property type="match status" value="1"/>
</dbReference>
<dbReference type="Pfam" id="PF00440">
    <property type="entry name" value="TetR_N"/>
    <property type="match status" value="1"/>
</dbReference>
<accession>A0ABN3U0X5</accession>
<proteinExistence type="predicted"/>
<evidence type="ECO:0000256" key="2">
    <source>
        <dbReference type="ARBA" id="ARBA00023015"/>
    </source>
</evidence>
<dbReference type="Proteomes" id="UP001501842">
    <property type="component" value="Unassembled WGS sequence"/>
</dbReference>
<feature type="DNA-binding region" description="H-T-H motif" evidence="5">
    <location>
        <begin position="29"/>
        <end position="48"/>
    </location>
</feature>
<gene>
    <name evidence="7" type="ORF">GCM10010439_15720</name>
</gene>
<dbReference type="Pfam" id="PF13977">
    <property type="entry name" value="TetR_C_6"/>
    <property type="match status" value="1"/>
</dbReference>
<name>A0ABN3U0X5_9ACTN</name>
<dbReference type="InterPro" id="IPR039538">
    <property type="entry name" value="BetI_C"/>
</dbReference>
<sequence length="201" mass="21518">MPGGPDARRTQILDGLLRLAGRRGLHTASMRTVAAEAGVSLRLVQYYFETKEKLLVAGLEHLAARMPGRLAARLAAAGDREDPRAVVEAVLAEALPTDEESRVFHLVYTSYAVLSATDPVLAAQPFLRAPDEMERFLTGLLETARHAGRLPAASDPAAEAVLLLAVSAGLGTSVLLGQRTSGEAMNVFHYHLDRLFPEPAG</sequence>
<evidence type="ECO:0000256" key="4">
    <source>
        <dbReference type="ARBA" id="ARBA00023163"/>
    </source>
</evidence>
<evidence type="ECO:0000259" key="6">
    <source>
        <dbReference type="PROSITE" id="PS50977"/>
    </source>
</evidence>
<dbReference type="RefSeq" id="WP_344449551.1">
    <property type="nucleotide sequence ID" value="NZ_BAAATZ010000006.1"/>
</dbReference>
<dbReference type="InterPro" id="IPR050109">
    <property type="entry name" value="HTH-type_TetR-like_transc_reg"/>
</dbReference>
<keyword evidence="2" id="KW-0805">Transcription regulation</keyword>
<keyword evidence="4" id="KW-0804">Transcription</keyword>
<dbReference type="InterPro" id="IPR036271">
    <property type="entry name" value="Tet_transcr_reg_TetR-rel_C_sf"/>
</dbReference>
<evidence type="ECO:0000313" key="8">
    <source>
        <dbReference type="Proteomes" id="UP001501842"/>
    </source>
</evidence>
<dbReference type="PROSITE" id="PS50977">
    <property type="entry name" value="HTH_TETR_2"/>
    <property type="match status" value="1"/>
</dbReference>
<keyword evidence="8" id="KW-1185">Reference proteome</keyword>
<evidence type="ECO:0000256" key="3">
    <source>
        <dbReference type="ARBA" id="ARBA00023125"/>
    </source>
</evidence>
<feature type="domain" description="HTH tetR-type" evidence="6">
    <location>
        <begin position="6"/>
        <end position="66"/>
    </location>
</feature>
<evidence type="ECO:0000313" key="7">
    <source>
        <dbReference type="EMBL" id="GAA2722598.1"/>
    </source>
</evidence>
<evidence type="ECO:0000256" key="5">
    <source>
        <dbReference type="PROSITE-ProRule" id="PRU00335"/>
    </source>
</evidence>
<dbReference type="InterPro" id="IPR001647">
    <property type="entry name" value="HTH_TetR"/>
</dbReference>
<comment type="caution">
    <text evidence="7">The sequence shown here is derived from an EMBL/GenBank/DDBJ whole genome shotgun (WGS) entry which is preliminary data.</text>
</comment>
<reference evidence="7 8" key="1">
    <citation type="journal article" date="2019" name="Int. J. Syst. Evol. Microbiol.">
        <title>The Global Catalogue of Microorganisms (GCM) 10K type strain sequencing project: providing services to taxonomists for standard genome sequencing and annotation.</title>
        <authorList>
            <consortium name="The Broad Institute Genomics Platform"/>
            <consortium name="The Broad Institute Genome Sequencing Center for Infectious Disease"/>
            <person name="Wu L."/>
            <person name="Ma J."/>
        </authorList>
    </citation>
    <scope>NUCLEOTIDE SEQUENCE [LARGE SCALE GENOMIC DNA]</scope>
    <source>
        <strain evidence="7 8">JCM 8201</strain>
    </source>
</reference>
<dbReference type="PRINTS" id="PR00455">
    <property type="entry name" value="HTHTETR"/>
</dbReference>
<keyword evidence="1" id="KW-0678">Repressor</keyword>